<dbReference type="CDD" id="cd06257">
    <property type="entry name" value="DnaJ"/>
    <property type="match status" value="1"/>
</dbReference>
<dbReference type="InterPro" id="IPR002939">
    <property type="entry name" value="DnaJ_C"/>
</dbReference>
<feature type="compositionally biased region" description="Basic and acidic residues" evidence="2">
    <location>
        <begin position="118"/>
        <end position="128"/>
    </location>
</feature>
<feature type="compositionally biased region" description="Basic and acidic residues" evidence="2">
    <location>
        <begin position="137"/>
        <end position="150"/>
    </location>
</feature>
<feature type="compositionally biased region" description="Basic and acidic residues" evidence="2">
    <location>
        <begin position="388"/>
        <end position="398"/>
    </location>
</feature>
<dbReference type="InterPro" id="IPR036869">
    <property type="entry name" value="J_dom_sf"/>
</dbReference>
<dbReference type="SUPFAM" id="SSF49493">
    <property type="entry name" value="HSP40/DnaJ peptide-binding domain"/>
    <property type="match status" value="1"/>
</dbReference>
<evidence type="ECO:0000259" key="3">
    <source>
        <dbReference type="PROSITE" id="PS50076"/>
    </source>
</evidence>
<feature type="region of interest" description="Disordered" evidence="2">
    <location>
        <begin position="57"/>
        <end position="461"/>
    </location>
</feature>
<dbReference type="GO" id="GO:0051082">
    <property type="term" value="F:unfolded protein binding"/>
    <property type="evidence" value="ECO:0007669"/>
    <property type="project" value="InterPro"/>
</dbReference>
<evidence type="ECO:0000256" key="1">
    <source>
        <dbReference type="ARBA" id="ARBA00023186"/>
    </source>
</evidence>
<dbReference type="SMART" id="SM00271">
    <property type="entry name" value="DnaJ"/>
    <property type="match status" value="1"/>
</dbReference>
<dbReference type="PROSITE" id="PS50076">
    <property type="entry name" value="DNAJ_2"/>
    <property type="match status" value="1"/>
</dbReference>
<dbReference type="Proteomes" id="UP000807342">
    <property type="component" value="Unassembled WGS sequence"/>
</dbReference>
<accession>A0A9P5XAQ3</accession>
<dbReference type="GO" id="GO:0051087">
    <property type="term" value="F:protein-folding chaperone binding"/>
    <property type="evidence" value="ECO:0007669"/>
    <property type="project" value="TreeGrafter"/>
</dbReference>
<dbReference type="EMBL" id="MU151227">
    <property type="protein sequence ID" value="KAF9446834.1"/>
    <property type="molecule type" value="Genomic_DNA"/>
</dbReference>
<keyword evidence="5" id="KW-1185">Reference proteome</keyword>
<dbReference type="InterPro" id="IPR008971">
    <property type="entry name" value="HSP40/DnaJ_pept-bd"/>
</dbReference>
<reference evidence="4" key="1">
    <citation type="submission" date="2020-11" db="EMBL/GenBank/DDBJ databases">
        <authorList>
            <consortium name="DOE Joint Genome Institute"/>
            <person name="Ahrendt S."/>
            <person name="Riley R."/>
            <person name="Andreopoulos W."/>
            <person name="Labutti K."/>
            <person name="Pangilinan J."/>
            <person name="Ruiz-Duenas F.J."/>
            <person name="Barrasa J.M."/>
            <person name="Sanchez-Garcia M."/>
            <person name="Camarero S."/>
            <person name="Miyauchi S."/>
            <person name="Serrano A."/>
            <person name="Linde D."/>
            <person name="Babiker R."/>
            <person name="Drula E."/>
            <person name="Ayuso-Fernandez I."/>
            <person name="Pacheco R."/>
            <person name="Padilla G."/>
            <person name="Ferreira P."/>
            <person name="Barriuso J."/>
            <person name="Kellner H."/>
            <person name="Castanera R."/>
            <person name="Alfaro M."/>
            <person name="Ramirez L."/>
            <person name="Pisabarro A.G."/>
            <person name="Kuo A."/>
            <person name="Tritt A."/>
            <person name="Lipzen A."/>
            <person name="He G."/>
            <person name="Yan M."/>
            <person name="Ng V."/>
            <person name="Cullen D."/>
            <person name="Martin F."/>
            <person name="Rosso M.-N."/>
            <person name="Henrissat B."/>
            <person name="Hibbett D."/>
            <person name="Martinez A.T."/>
            <person name="Grigoriev I.V."/>
        </authorList>
    </citation>
    <scope>NUCLEOTIDE SEQUENCE</scope>
    <source>
        <strain evidence="4">MF-IS2</strain>
    </source>
</reference>
<dbReference type="AlphaFoldDB" id="A0A9P5XAQ3"/>
<feature type="compositionally biased region" description="Basic and acidic residues" evidence="2">
    <location>
        <begin position="343"/>
        <end position="352"/>
    </location>
</feature>
<keyword evidence="1" id="KW-0143">Chaperone</keyword>
<proteinExistence type="predicted"/>
<feature type="compositionally biased region" description="Polar residues" evidence="2">
    <location>
        <begin position="405"/>
        <end position="417"/>
    </location>
</feature>
<dbReference type="InterPro" id="IPR001623">
    <property type="entry name" value="DnaJ_domain"/>
</dbReference>
<dbReference type="CDD" id="cd10747">
    <property type="entry name" value="DnaJ_C"/>
    <property type="match status" value="1"/>
</dbReference>
<dbReference type="SUPFAM" id="SSF46565">
    <property type="entry name" value="Chaperone J-domain"/>
    <property type="match status" value="1"/>
</dbReference>
<evidence type="ECO:0000256" key="2">
    <source>
        <dbReference type="SAM" id="MobiDB-lite"/>
    </source>
</evidence>
<feature type="compositionally biased region" description="Basic and acidic residues" evidence="2">
    <location>
        <begin position="90"/>
        <end position="111"/>
    </location>
</feature>
<dbReference type="PANTHER" id="PTHR24078:SF553">
    <property type="entry name" value="DNAJ HOMOLOG SUBFAMILY B MEMBER 5"/>
    <property type="match status" value="1"/>
</dbReference>
<organism evidence="4 5">
    <name type="scientific">Macrolepiota fuliginosa MF-IS2</name>
    <dbReference type="NCBI Taxonomy" id="1400762"/>
    <lineage>
        <taxon>Eukaryota</taxon>
        <taxon>Fungi</taxon>
        <taxon>Dikarya</taxon>
        <taxon>Basidiomycota</taxon>
        <taxon>Agaricomycotina</taxon>
        <taxon>Agaricomycetes</taxon>
        <taxon>Agaricomycetidae</taxon>
        <taxon>Agaricales</taxon>
        <taxon>Agaricineae</taxon>
        <taxon>Agaricaceae</taxon>
        <taxon>Macrolepiota</taxon>
    </lineage>
</organism>
<feature type="compositionally biased region" description="Low complexity" evidence="2">
    <location>
        <begin position="247"/>
        <end position="291"/>
    </location>
</feature>
<evidence type="ECO:0000313" key="4">
    <source>
        <dbReference type="EMBL" id="KAF9446834.1"/>
    </source>
</evidence>
<dbReference type="GO" id="GO:0005829">
    <property type="term" value="C:cytosol"/>
    <property type="evidence" value="ECO:0007669"/>
    <property type="project" value="TreeGrafter"/>
</dbReference>
<evidence type="ECO:0000313" key="5">
    <source>
        <dbReference type="Proteomes" id="UP000807342"/>
    </source>
</evidence>
<dbReference type="Pfam" id="PF01556">
    <property type="entry name" value="DnaJ_C"/>
    <property type="match status" value="1"/>
</dbReference>
<name>A0A9P5XAQ3_9AGAR</name>
<dbReference type="GO" id="GO:0006457">
    <property type="term" value="P:protein folding"/>
    <property type="evidence" value="ECO:0007669"/>
    <property type="project" value="InterPro"/>
</dbReference>
<dbReference type="OrthoDB" id="10250354at2759"/>
<comment type="caution">
    <text evidence="4">The sequence shown here is derived from an EMBL/GenBank/DDBJ whole genome shotgun (WGS) entry which is preliminary data.</text>
</comment>
<sequence length="651" mass="70207">MSPYDVLDISSKATDKEIRAAYRAMAKKWHPDRMLNDQETATKKFMEISSAYRAILRERRREARERSPASDSSTSSSDKRSNSASSNARSPDESRRSFRSRTKENEDEKGTRKSPRSSGRDDNGDHSHSSNRRKGERRSSSEKLDPDARHKGSSASRSSSSSSPQKSSSSSSSSPSSQKSSSSSSSSSSSTKKSSSSTSSSSPHKSSSSSSSSSPHKTSPSSSSPQRSSSSSSSSSSSRSSPPPHRSSPSSSASSSPQTSPSSSSSSSSSRESSSSSSSSSSPPKSSSSSASPPPSRPSSSSSSRSSASSSSSAFDSDSDEGLSSASSRTSVNSASTDSLLDSEQKHPKVNDSKCPIPNGSMPSFTSYTSSEASAYDNPEITPPPDQDSLHKEARPRGENPNPKPSGNDSTAGVTTTPSPPARPPDGHRSKLSRPHRDKPKDSTTKMRKPAGEDRDEGRTLIPEYDSPLACAVGVSKEWTYTVRLTLEELFYGKKLRFRVLRCKLDGKRKTVILDVDVPPGSSHGTQMVFKGAGHERKDGTRQDIVFIIEEVKHERFVRLKEDLALDVRLPWVESLKKEAAVVYARRIDGEQSEFEVDFRKDGEVTGTAVFPGAGMPIPGTEKRGKLIVRWEIYMPSAPSRWEAFKQALHL</sequence>
<feature type="domain" description="J" evidence="3">
    <location>
        <begin position="2"/>
        <end position="68"/>
    </location>
</feature>
<dbReference type="Gene3D" id="1.10.287.110">
    <property type="entry name" value="DnaJ domain"/>
    <property type="match status" value="1"/>
</dbReference>
<feature type="compositionally biased region" description="Low complexity" evidence="2">
    <location>
        <begin position="322"/>
        <end position="339"/>
    </location>
</feature>
<protein>
    <recommendedName>
        <fullName evidence="3">J domain-containing protein</fullName>
    </recommendedName>
</protein>
<dbReference type="PRINTS" id="PR00625">
    <property type="entry name" value="JDOMAIN"/>
</dbReference>
<dbReference type="InterPro" id="IPR051339">
    <property type="entry name" value="DnaJ_subfamily_B"/>
</dbReference>
<feature type="compositionally biased region" description="Low complexity" evidence="2">
    <location>
        <begin position="69"/>
        <end position="89"/>
    </location>
</feature>
<dbReference type="PANTHER" id="PTHR24078">
    <property type="entry name" value="DNAJ HOMOLOG SUBFAMILY C MEMBER"/>
    <property type="match status" value="1"/>
</dbReference>
<dbReference type="Pfam" id="PF00226">
    <property type="entry name" value="DnaJ"/>
    <property type="match status" value="1"/>
</dbReference>
<feature type="compositionally biased region" description="Polar residues" evidence="2">
    <location>
        <begin position="361"/>
        <end position="373"/>
    </location>
</feature>
<feature type="compositionally biased region" description="Low complexity" evidence="2">
    <location>
        <begin position="298"/>
        <end position="313"/>
    </location>
</feature>
<gene>
    <name evidence="4" type="ORF">P691DRAFT_159438</name>
</gene>
<feature type="compositionally biased region" description="Low complexity" evidence="2">
    <location>
        <begin position="153"/>
        <end position="240"/>
    </location>
</feature>
<feature type="compositionally biased region" description="Basic and acidic residues" evidence="2">
    <location>
        <begin position="57"/>
        <end position="68"/>
    </location>
</feature>
<feature type="compositionally biased region" description="Basic and acidic residues" evidence="2">
    <location>
        <begin position="439"/>
        <end position="459"/>
    </location>
</feature>
<dbReference type="Gene3D" id="2.60.260.20">
    <property type="entry name" value="Urease metallochaperone UreE, N-terminal domain"/>
    <property type="match status" value="2"/>
</dbReference>